<organism evidence="2 3">
    <name type="scientific">Candidatus Taylorbacteria bacterium RIFCSPLOWO2_01_FULL_45_15b</name>
    <dbReference type="NCBI Taxonomy" id="1802319"/>
    <lineage>
        <taxon>Bacteria</taxon>
        <taxon>Candidatus Tayloriibacteriota</taxon>
    </lineage>
</organism>
<dbReference type="EMBL" id="MHRX01000054">
    <property type="protein sequence ID" value="OHA32099.1"/>
    <property type="molecule type" value="Genomic_DNA"/>
</dbReference>
<evidence type="ECO:0000313" key="2">
    <source>
        <dbReference type="EMBL" id="OHA32099.1"/>
    </source>
</evidence>
<evidence type="ECO:0000256" key="1">
    <source>
        <dbReference type="SAM" id="MobiDB-lite"/>
    </source>
</evidence>
<dbReference type="AlphaFoldDB" id="A0A1G2N9P7"/>
<dbReference type="Proteomes" id="UP000176221">
    <property type="component" value="Unassembled WGS sequence"/>
</dbReference>
<accession>A0A1G2N9P7</accession>
<sequence length="63" mass="7267">MYLFLNLEYQILPLVSSGFHNFDFPRPSYSKRLGRSRTAMQSAGLGKIHDTEEKKKGREGIYS</sequence>
<protein>
    <submittedName>
        <fullName evidence="2">Uncharacterized protein</fullName>
    </submittedName>
</protein>
<dbReference type="STRING" id="1802319.A2928_02710"/>
<reference evidence="2 3" key="1">
    <citation type="journal article" date="2016" name="Nat. Commun.">
        <title>Thousands of microbial genomes shed light on interconnected biogeochemical processes in an aquifer system.</title>
        <authorList>
            <person name="Anantharaman K."/>
            <person name="Brown C.T."/>
            <person name="Hug L.A."/>
            <person name="Sharon I."/>
            <person name="Castelle C.J."/>
            <person name="Probst A.J."/>
            <person name="Thomas B.C."/>
            <person name="Singh A."/>
            <person name="Wilkins M.J."/>
            <person name="Karaoz U."/>
            <person name="Brodie E.L."/>
            <person name="Williams K.H."/>
            <person name="Hubbard S.S."/>
            <person name="Banfield J.F."/>
        </authorList>
    </citation>
    <scope>NUCLEOTIDE SEQUENCE [LARGE SCALE GENOMIC DNA]</scope>
</reference>
<gene>
    <name evidence="2" type="ORF">A2928_02710</name>
</gene>
<name>A0A1G2N9P7_9BACT</name>
<feature type="compositionally biased region" description="Basic and acidic residues" evidence="1">
    <location>
        <begin position="47"/>
        <end position="63"/>
    </location>
</feature>
<evidence type="ECO:0000313" key="3">
    <source>
        <dbReference type="Proteomes" id="UP000176221"/>
    </source>
</evidence>
<comment type="caution">
    <text evidence="2">The sequence shown here is derived from an EMBL/GenBank/DDBJ whole genome shotgun (WGS) entry which is preliminary data.</text>
</comment>
<feature type="region of interest" description="Disordered" evidence="1">
    <location>
        <begin position="34"/>
        <end position="63"/>
    </location>
</feature>
<proteinExistence type="predicted"/>